<sequence>MSQEAITSSLQSLSRSVKINRRLCFVFIASNLVLAIALVSLLISGLQLLKPLQQQAPTYLMRQAKNQVWQMHNSAEQQYDQLYANNANNPLLTLADELNLYQDRLQKEERYWHFTLDVYGKLLASLSRHLGGAEEWQYFKQQELQALMKSSQQRQQTLQQP</sequence>
<keyword evidence="1" id="KW-1133">Transmembrane helix</keyword>
<dbReference type="AlphaFoldDB" id="A0A9J6RP91"/>
<keyword evidence="3" id="KW-1185">Reference proteome</keyword>
<dbReference type="Proteomes" id="UP001069090">
    <property type="component" value="Unassembled WGS sequence"/>
</dbReference>
<evidence type="ECO:0000256" key="1">
    <source>
        <dbReference type="SAM" id="Phobius"/>
    </source>
</evidence>
<protein>
    <submittedName>
        <fullName evidence="2">Uncharacterized protein</fullName>
    </submittedName>
</protein>
<comment type="caution">
    <text evidence="2">The sequence shown here is derived from an EMBL/GenBank/DDBJ whole genome shotgun (WGS) entry which is preliminary data.</text>
</comment>
<feature type="transmembrane region" description="Helical" evidence="1">
    <location>
        <begin position="23"/>
        <end position="49"/>
    </location>
</feature>
<gene>
    <name evidence="2" type="ORF">O0V09_14060</name>
</gene>
<organism evidence="2 3">
    <name type="scientific">Dasania phycosphaerae</name>
    <dbReference type="NCBI Taxonomy" id="2950436"/>
    <lineage>
        <taxon>Bacteria</taxon>
        <taxon>Pseudomonadati</taxon>
        <taxon>Pseudomonadota</taxon>
        <taxon>Gammaproteobacteria</taxon>
        <taxon>Cellvibrionales</taxon>
        <taxon>Spongiibacteraceae</taxon>
        <taxon>Dasania</taxon>
    </lineage>
</organism>
<keyword evidence="1" id="KW-0812">Transmembrane</keyword>
<evidence type="ECO:0000313" key="2">
    <source>
        <dbReference type="EMBL" id="MCZ0866332.1"/>
    </source>
</evidence>
<keyword evidence="1" id="KW-0472">Membrane</keyword>
<accession>A0A9J6RP91</accession>
<dbReference type="EMBL" id="JAPTGG010000012">
    <property type="protein sequence ID" value="MCZ0866332.1"/>
    <property type="molecule type" value="Genomic_DNA"/>
</dbReference>
<proteinExistence type="predicted"/>
<evidence type="ECO:0000313" key="3">
    <source>
        <dbReference type="Proteomes" id="UP001069090"/>
    </source>
</evidence>
<reference evidence="2 3" key="1">
    <citation type="submission" date="2022-12" db="EMBL/GenBank/DDBJ databases">
        <title>Dasania phycosphaerae sp. nov., isolated from particulate material of the south coast of Korea.</title>
        <authorList>
            <person name="Jiang Y."/>
        </authorList>
    </citation>
    <scope>NUCLEOTIDE SEQUENCE [LARGE SCALE GENOMIC DNA]</scope>
    <source>
        <strain evidence="2 3">GY-19</strain>
    </source>
</reference>
<dbReference type="RefSeq" id="WP_258332498.1">
    <property type="nucleotide sequence ID" value="NZ_JAPTGG010000012.1"/>
</dbReference>
<name>A0A9J6RP91_9GAMM</name>